<dbReference type="Pfam" id="PF01476">
    <property type="entry name" value="LysM"/>
    <property type="match status" value="1"/>
</dbReference>
<dbReference type="SMART" id="SM00257">
    <property type="entry name" value="LysM"/>
    <property type="match status" value="1"/>
</dbReference>
<dbReference type="PANTHER" id="PTHR37423:SF2">
    <property type="entry name" value="MEMBRANE-BOUND LYTIC MUREIN TRANSGLYCOSYLASE C"/>
    <property type="match status" value="1"/>
</dbReference>
<dbReference type="Proteomes" id="UP000838308">
    <property type="component" value="Unassembled WGS sequence"/>
</dbReference>
<name>A0ABN8KN67_9BACI</name>
<dbReference type="SUPFAM" id="SSF53955">
    <property type="entry name" value="Lysozyme-like"/>
    <property type="match status" value="1"/>
</dbReference>
<evidence type="ECO:0000256" key="1">
    <source>
        <dbReference type="ARBA" id="ARBA00007734"/>
    </source>
</evidence>
<dbReference type="CDD" id="cd00118">
    <property type="entry name" value="LysM"/>
    <property type="match status" value="1"/>
</dbReference>
<dbReference type="InterPro" id="IPR036779">
    <property type="entry name" value="LysM_dom_sf"/>
</dbReference>
<keyword evidence="3" id="KW-0456">Lyase</keyword>
<dbReference type="EMBL" id="CALBWS010000012">
    <property type="protein sequence ID" value="CAH2714993.1"/>
    <property type="molecule type" value="Genomic_DNA"/>
</dbReference>
<proteinExistence type="inferred from homology"/>
<reference evidence="3" key="1">
    <citation type="submission" date="2022-04" db="EMBL/GenBank/DDBJ databases">
        <authorList>
            <person name="Criscuolo A."/>
        </authorList>
    </citation>
    <scope>NUCLEOTIDE SEQUENCE</scope>
    <source>
        <strain evidence="3">CIP111895</strain>
    </source>
</reference>
<comment type="similarity">
    <text evidence="1">Belongs to the transglycosylase Slt family.</text>
</comment>
<gene>
    <name evidence="3" type="primary">mltC</name>
    <name evidence="3" type="ORF">BACCIP111895_02170</name>
</gene>
<dbReference type="PROSITE" id="PS51782">
    <property type="entry name" value="LYSM"/>
    <property type="match status" value="1"/>
</dbReference>
<dbReference type="PANTHER" id="PTHR37423">
    <property type="entry name" value="SOLUBLE LYTIC MUREIN TRANSGLYCOSYLASE-RELATED"/>
    <property type="match status" value="1"/>
</dbReference>
<organism evidence="3 4">
    <name type="scientific">Neobacillus rhizosphaerae</name>
    <dbReference type="NCBI Taxonomy" id="2880965"/>
    <lineage>
        <taxon>Bacteria</taxon>
        <taxon>Bacillati</taxon>
        <taxon>Bacillota</taxon>
        <taxon>Bacilli</taxon>
        <taxon>Bacillales</taxon>
        <taxon>Bacillaceae</taxon>
        <taxon>Neobacillus</taxon>
    </lineage>
</organism>
<evidence type="ECO:0000313" key="4">
    <source>
        <dbReference type="Proteomes" id="UP000838308"/>
    </source>
</evidence>
<dbReference type="InterPro" id="IPR000189">
    <property type="entry name" value="Transglyc_AS"/>
</dbReference>
<dbReference type="InterPro" id="IPR023346">
    <property type="entry name" value="Lysozyme-like_dom_sf"/>
</dbReference>
<dbReference type="CDD" id="cd00254">
    <property type="entry name" value="LT-like"/>
    <property type="match status" value="1"/>
</dbReference>
<protein>
    <submittedName>
        <fullName evidence="3">Membrane-bound lytic murein transglycosylase C</fullName>
        <ecNumber evidence="3">4.2.2.-</ecNumber>
    </submittedName>
</protein>
<dbReference type="InterPro" id="IPR008258">
    <property type="entry name" value="Transglycosylase_SLT_dom_1"/>
</dbReference>
<dbReference type="Gene3D" id="3.10.350.10">
    <property type="entry name" value="LysM domain"/>
    <property type="match status" value="1"/>
</dbReference>
<dbReference type="EC" id="4.2.2.-" evidence="3"/>
<evidence type="ECO:0000259" key="2">
    <source>
        <dbReference type="PROSITE" id="PS51782"/>
    </source>
</evidence>
<dbReference type="PROSITE" id="PS00922">
    <property type="entry name" value="TRANSGLYCOSYLASE"/>
    <property type="match status" value="1"/>
</dbReference>
<dbReference type="InterPro" id="IPR018392">
    <property type="entry name" value="LysM"/>
</dbReference>
<keyword evidence="4" id="KW-1185">Reference proteome</keyword>
<dbReference type="Gene3D" id="1.10.530.10">
    <property type="match status" value="1"/>
</dbReference>
<dbReference type="Pfam" id="PF01464">
    <property type="entry name" value="SLT"/>
    <property type="match status" value="1"/>
</dbReference>
<evidence type="ECO:0000313" key="3">
    <source>
        <dbReference type="EMBL" id="CAH2714993.1"/>
    </source>
</evidence>
<accession>A0ABN8KN67</accession>
<dbReference type="SUPFAM" id="SSF54106">
    <property type="entry name" value="LysM domain"/>
    <property type="match status" value="1"/>
</dbReference>
<comment type="caution">
    <text evidence="3">The sequence shown here is derived from an EMBL/GenBank/DDBJ whole genome shotgun (WGS) entry which is preliminary data.</text>
</comment>
<sequence>MSKNDNRKFTQYIVKEGDTLWGLSNKFGVTISQLKELNKLSSDTIFIDQVLRIKEFPEIDDIILPPDLINNDRILNWITPIKNSSLKYEIPFPILFGIMLAESSGDPYIVSKKGAIGLMQLLPQTANWLSVNPCDPIQSIDGAARYVKELFDEFKDWEFVVAAYNAGPDKVKKYGGIPPIEETREYVQKVFSYSNCRLKNTF</sequence>
<dbReference type="GO" id="GO:0016829">
    <property type="term" value="F:lyase activity"/>
    <property type="evidence" value="ECO:0007669"/>
    <property type="project" value="UniProtKB-KW"/>
</dbReference>
<dbReference type="RefSeq" id="WP_248735298.1">
    <property type="nucleotide sequence ID" value="NZ_CALBWS010000012.1"/>
</dbReference>
<feature type="domain" description="LysM" evidence="2">
    <location>
        <begin position="10"/>
        <end position="53"/>
    </location>
</feature>